<gene>
    <name evidence="2" type="ORF">SAMN04487908_11420</name>
</gene>
<dbReference type="EMBL" id="FQYV01000014">
    <property type="protein sequence ID" value="SHJ33048.1"/>
    <property type="molecule type" value="Genomic_DNA"/>
</dbReference>
<keyword evidence="3" id="KW-1185">Reference proteome</keyword>
<protein>
    <recommendedName>
        <fullName evidence="4">Outer membrane protein beta-barrel domain-containing protein</fullName>
    </recommendedName>
</protein>
<dbReference type="AlphaFoldDB" id="A0A1M6IF39"/>
<organism evidence="2 3">
    <name type="scientific">Aequorivita viscosa</name>
    <dbReference type="NCBI Taxonomy" id="797419"/>
    <lineage>
        <taxon>Bacteria</taxon>
        <taxon>Pseudomonadati</taxon>
        <taxon>Bacteroidota</taxon>
        <taxon>Flavobacteriia</taxon>
        <taxon>Flavobacteriales</taxon>
        <taxon>Flavobacteriaceae</taxon>
        <taxon>Aequorivita</taxon>
    </lineage>
</organism>
<evidence type="ECO:0000256" key="1">
    <source>
        <dbReference type="SAM" id="SignalP"/>
    </source>
</evidence>
<dbReference type="Proteomes" id="UP000184172">
    <property type="component" value="Unassembled WGS sequence"/>
</dbReference>
<sequence>MKRMNIILALSFLFSINLVHGQDNPEKSKFEVIAFGGLGFTKVKTDIQARYDLNVNTGEILFNYKIWGKYGIASGIGYSQLSGSGFNKTGPFYAERELLKIPFLFTLNQDISERLFLIGNIGPYAQTITKDRLEYIGFGESDVYEGWNFGVQLGVGFGFKIDQKVGIGINYNGQSDLSKLDTNAGKSFADKQRHKNLNSIGLFF</sequence>
<evidence type="ECO:0000313" key="3">
    <source>
        <dbReference type="Proteomes" id="UP000184172"/>
    </source>
</evidence>
<accession>A0A1M6IF39</accession>
<feature type="chain" id="PRO_5009918382" description="Outer membrane protein beta-barrel domain-containing protein" evidence="1">
    <location>
        <begin position="22"/>
        <end position="204"/>
    </location>
</feature>
<reference evidence="3" key="1">
    <citation type="submission" date="2016-11" db="EMBL/GenBank/DDBJ databases">
        <authorList>
            <person name="Varghese N."/>
            <person name="Submissions S."/>
        </authorList>
    </citation>
    <scope>NUCLEOTIDE SEQUENCE [LARGE SCALE GENOMIC DNA]</scope>
    <source>
        <strain evidence="3">DSM 26349</strain>
    </source>
</reference>
<proteinExistence type="predicted"/>
<evidence type="ECO:0000313" key="2">
    <source>
        <dbReference type="EMBL" id="SHJ33048.1"/>
    </source>
</evidence>
<name>A0A1M6IF39_9FLAO</name>
<keyword evidence="1" id="KW-0732">Signal</keyword>
<feature type="signal peptide" evidence="1">
    <location>
        <begin position="1"/>
        <end position="21"/>
    </location>
</feature>
<evidence type="ECO:0008006" key="4">
    <source>
        <dbReference type="Google" id="ProtNLM"/>
    </source>
</evidence>